<organism evidence="5 6">
    <name type="scientific">Scleropages formosus</name>
    <name type="common">Asian bonytongue</name>
    <name type="synonym">Osteoglossum formosum</name>
    <dbReference type="NCBI Taxonomy" id="113540"/>
    <lineage>
        <taxon>Eukaryota</taxon>
        <taxon>Metazoa</taxon>
        <taxon>Chordata</taxon>
        <taxon>Craniata</taxon>
        <taxon>Vertebrata</taxon>
        <taxon>Euteleostomi</taxon>
        <taxon>Actinopterygii</taxon>
        <taxon>Neopterygii</taxon>
        <taxon>Teleostei</taxon>
        <taxon>Osteoglossocephala</taxon>
        <taxon>Osteoglossomorpha</taxon>
        <taxon>Osteoglossiformes</taxon>
        <taxon>Osteoglossidae</taxon>
        <taxon>Scleropages</taxon>
    </lineage>
</organism>
<evidence type="ECO:0000313" key="5">
    <source>
        <dbReference type="EMBL" id="KPP66255.1"/>
    </source>
</evidence>
<evidence type="ECO:0000259" key="4">
    <source>
        <dbReference type="SMART" id="SM00423"/>
    </source>
</evidence>
<dbReference type="GO" id="GO:0017154">
    <property type="term" value="F:semaphorin receptor activity"/>
    <property type="evidence" value="ECO:0007669"/>
    <property type="project" value="InterPro"/>
</dbReference>
<dbReference type="InterPro" id="IPR041019">
    <property type="entry name" value="TIG1_plexin"/>
</dbReference>
<accession>A0A0P7TXW9</accession>
<dbReference type="InterPro" id="IPR031148">
    <property type="entry name" value="Plexin"/>
</dbReference>
<evidence type="ECO:0000256" key="1">
    <source>
        <dbReference type="ARBA" id="ARBA00004370"/>
    </source>
</evidence>
<keyword evidence="2" id="KW-0472">Membrane</keyword>
<gene>
    <name evidence="5" type="ORF">Z043_115268</name>
</gene>
<dbReference type="Pfam" id="PF17960">
    <property type="entry name" value="TIG_plexin"/>
    <property type="match status" value="1"/>
</dbReference>
<dbReference type="GO" id="GO:0030334">
    <property type="term" value="P:regulation of cell migration"/>
    <property type="evidence" value="ECO:0007669"/>
    <property type="project" value="TreeGrafter"/>
</dbReference>
<dbReference type="InterPro" id="IPR002165">
    <property type="entry name" value="Plexin_repeat"/>
</dbReference>
<dbReference type="Pfam" id="PF01437">
    <property type="entry name" value="PSI"/>
    <property type="match status" value="1"/>
</dbReference>
<evidence type="ECO:0000256" key="2">
    <source>
        <dbReference type="ARBA" id="ARBA00023136"/>
    </source>
</evidence>
<dbReference type="FunFam" id="2.60.40.10:FF:000329">
    <property type="entry name" value="Plexin A4"/>
    <property type="match status" value="1"/>
</dbReference>
<protein>
    <recommendedName>
        <fullName evidence="4">PSI domain-containing protein</fullName>
    </recommendedName>
</protein>
<comment type="caution">
    <text evidence="5">The sequence shown here is derived from an EMBL/GenBank/DDBJ whole genome shotgun (WGS) entry which is preliminary data.</text>
</comment>
<evidence type="ECO:0000313" key="6">
    <source>
        <dbReference type="Proteomes" id="UP000034805"/>
    </source>
</evidence>
<reference evidence="5 6" key="1">
    <citation type="submission" date="2015-08" db="EMBL/GenBank/DDBJ databases">
        <title>The genome of the Asian arowana (Scleropages formosus).</title>
        <authorList>
            <person name="Tan M.H."/>
            <person name="Gan H.M."/>
            <person name="Croft L.J."/>
            <person name="Austin C.M."/>
        </authorList>
    </citation>
    <scope>NUCLEOTIDE SEQUENCE [LARGE SCALE GENOMIC DNA]</scope>
    <source>
        <strain evidence="5">Aro1</strain>
    </source>
</reference>
<dbReference type="InterPro" id="IPR013783">
    <property type="entry name" value="Ig-like_fold"/>
</dbReference>
<feature type="domain" description="PSI" evidence="4">
    <location>
        <begin position="10"/>
        <end position="60"/>
    </location>
</feature>
<dbReference type="EMBL" id="JARO02005769">
    <property type="protein sequence ID" value="KPP66255.1"/>
    <property type="molecule type" value="Genomic_DNA"/>
</dbReference>
<dbReference type="SMART" id="SM00423">
    <property type="entry name" value="PSI"/>
    <property type="match status" value="1"/>
</dbReference>
<keyword evidence="3" id="KW-0325">Glycoprotein</keyword>
<dbReference type="InterPro" id="IPR016201">
    <property type="entry name" value="PSI"/>
</dbReference>
<evidence type="ECO:0000256" key="3">
    <source>
        <dbReference type="ARBA" id="ARBA00023180"/>
    </source>
</evidence>
<dbReference type="AlphaFoldDB" id="A0A0P7TXW9"/>
<dbReference type="Proteomes" id="UP000034805">
    <property type="component" value="Unassembled WGS sequence"/>
</dbReference>
<dbReference type="GO" id="GO:0002116">
    <property type="term" value="C:semaphorin receptor complex"/>
    <property type="evidence" value="ECO:0007669"/>
    <property type="project" value="TreeGrafter"/>
</dbReference>
<sequence length="267" mass="29577">MKVSRVPVEDCGQYSTCSACIGSGDPHCGWCVLHSKCSRRDACEKWNEPMHFNVELDQCVNISVTPNNMSVTSPSIQLNVKVLNAPSLSMGVTCVFEELTESPGEVLAKGQILCMSPSLRDVPSITQGYGDKRVVKLSLKSKETGHKFITTDFVFYNCSVLQSVQTVLVSAEGSQPNLRMFVLQVRMAVMCMYHHQQTPAPVALGRRSFLIAATDSNVMWLRVDLKRGVTESRTAQLSCAEHLWPHPELRRTENAHALLPRSLRAGL</sequence>
<proteinExistence type="predicted"/>
<dbReference type="PANTHER" id="PTHR22625">
    <property type="entry name" value="PLEXIN"/>
    <property type="match status" value="1"/>
</dbReference>
<comment type="subcellular location">
    <subcellularLocation>
        <location evidence="1">Membrane</location>
    </subcellularLocation>
</comment>
<dbReference type="SUPFAM" id="SSF103575">
    <property type="entry name" value="Plexin repeat"/>
    <property type="match status" value="1"/>
</dbReference>
<dbReference type="PANTHER" id="PTHR22625:SF32">
    <property type="entry name" value="PLEXIN-A3"/>
    <property type="match status" value="1"/>
</dbReference>
<dbReference type="Gene3D" id="2.60.40.10">
    <property type="entry name" value="Immunoglobulins"/>
    <property type="match status" value="1"/>
</dbReference>
<name>A0A0P7TXW9_SCLFO</name>
<dbReference type="GO" id="GO:0005886">
    <property type="term" value="C:plasma membrane"/>
    <property type="evidence" value="ECO:0007669"/>
    <property type="project" value="TreeGrafter"/>
</dbReference>